<dbReference type="AlphaFoldDB" id="A0A1V4AR20"/>
<dbReference type="InterPro" id="IPR008482">
    <property type="entry name" value="DUF763"/>
</dbReference>
<dbReference type="Proteomes" id="UP000189681">
    <property type="component" value="Unassembled WGS sequence"/>
</dbReference>
<sequence>MKTGIAHLPLHGGKAPSWLFQRMKRLAREIVIAVVSEYGPQEMLKRLSDPFWFQAFGCVLGFDWHSSGVTTTTCGALKEGVKGLEQELGLFIAGGKGGTSRKTPSEIIRVGDQLSCDPAKLVYASRMSAKVDSSAVQDGYQLYHHAFIFTKSGDWAVVQQGMNDANKYARRYHWLGSRVANFVIEPHQAICCDSSGNTLNMVAVASEEARQSAVILSQIKPDVLVGEIKKMQTLHLPLRHHVDVHDIHPDRLYKIFIKTYENTPKNFESLLGIEGVGPKTIRALALISEIVYGKSPSFQDPARYSFAHGGKDGHPYPVDKEVYDRTIQILKNALRQAKVGNSEKVEAIKRLNSFMDEP</sequence>
<comment type="caution">
    <text evidence="1">The sequence shown here is derived from an EMBL/GenBank/DDBJ whole genome shotgun (WGS) entry which is preliminary data.</text>
</comment>
<dbReference type="EMBL" id="AYTS01000130">
    <property type="protein sequence ID" value="OOP55583.1"/>
    <property type="molecule type" value="Genomic_DNA"/>
</dbReference>
<reference evidence="1 2" key="1">
    <citation type="journal article" date="2017" name="Water Res.">
        <title>Discovery and metagenomic analysis of an anammox bacterial enrichment related to Candidatus "Brocadia caroliniensis" in a full-scale glycerol-fed nitritation-denitritation separate centrate treatment process.</title>
        <authorList>
            <person name="Park H."/>
            <person name="Brotto A.C."/>
            <person name="van Loosdrecht M.C."/>
            <person name="Chandran K."/>
        </authorList>
    </citation>
    <scope>NUCLEOTIDE SEQUENCE [LARGE SCALE GENOMIC DNA]</scope>
    <source>
        <strain evidence="1">26THWARD</strain>
    </source>
</reference>
<dbReference type="PANTHER" id="PTHR38597">
    <property type="entry name" value="BLL3834 PROTEIN"/>
    <property type="match status" value="1"/>
</dbReference>
<accession>A0A1V4AR20</accession>
<proteinExistence type="predicted"/>
<gene>
    <name evidence="1" type="ORF">AYP45_13990</name>
</gene>
<evidence type="ECO:0000313" key="1">
    <source>
        <dbReference type="EMBL" id="OOP55583.1"/>
    </source>
</evidence>
<name>A0A1V4AR20_9BACT</name>
<evidence type="ECO:0008006" key="3">
    <source>
        <dbReference type="Google" id="ProtNLM"/>
    </source>
</evidence>
<organism evidence="1 2">
    <name type="scientific">Candidatus Brocadia carolinensis</name>
    <dbReference type="NCBI Taxonomy" id="1004156"/>
    <lineage>
        <taxon>Bacteria</taxon>
        <taxon>Pseudomonadati</taxon>
        <taxon>Planctomycetota</taxon>
        <taxon>Candidatus Brocadiia</taxon>
        <taxon>Candidatus Brocadiales</taxon>
        <taxon>Candidatus Brocadiaceae</taxon>
        <taxon>Candidatus Brocadia</taxon>
    </lineage>
</organism>
<dbReference type="Pfam" id="PF05559">
    <property type="entry name" value="DUF763"/>
    <property type="match status" value="1"/>
</dbReference>
<dbReference type="PANTHER" id="PTHR38597:SF1">
    <property type="entry name" value="BLL3834 PROTEIN"/>
    <property type="match status" value="1"/>
</dbReference>
<protein>
    <recommendedName>
        <fullName evidence="3">DUF763 domain-containing protein</fullName>
    </recommendedName>
</protein>
<evidence type="ECO:0000313" key="2">
    <source>
        <dbReference type="Proteomes" id="UP000189681"/>
    </source>
</evidence>